<organism evidence="1 2">
    <name type="scientific">Phascolomyces articulosus</name>
    <dbReference type="NCBI Taxonomy" id="60185"/>
    <lineage>
        <taxon>Eukaryota</taxon>
        <taxon>Fungi</taxon>
        <taxon>Fungi incertae sedis</taxon>
        <taxon>Mucoromycota</taxon>
        <taxon>Mucoromycotina</taxon>
        <taxon>Mucoromycetes</taxon>
        <taxon>Mucorales</taxon>
        <taxon>Lichtheimiaceae</taxon>
        <taxon>Phascolomyces</taxon>
    </lineage>
</organism>
<accession>A0AAD5K928</accession>
<keyword evidence="2" id="KW-1185">Reference proteome</keyword>
<reference evidence="1" key="1">
    <citation type="journal article" date="2022" name="IScience">
        <title>Evolution of zygomycete secretomes and the origins of terrestrial fungal ecologies.</title>
        <authorList>
            <person name="Chang Y."/>
            <person name="Wang Y."/>
            <person name="Mondo S."/>
            <person name="Ahrendt S."/>
            <person name="Andreopoulos W."/>
            <person name="Barry K."/>
            <person name="Beard J."/>
            <person name="Benny G.L."/>
            <person name="Blankenship S."/>
            <person name="Bonito G."/>
            <person name="Cuomo C."/>
            <person name="Desiro A."/>
            <person name="Gervers K.A."/>
            <person name="Hundley H."/>
            <person name="Kuo A."/>
            <person name="LaButti K."/>
            <person name="Lang B.F."/>
            <person name="Lipzen A."/>
            <person name="O'Donnell K."/>
            <person name="Pangilinan J."/>
            <person name="Reynolds N."/>
            <person name="Sandor L."/>
            <person name="Smith M.E."/>
            <person name="Tsang A."/>
            <person name="Grigoriev I.V."/>
            <person name="Stajich J.E."/>
            <person name="Spatafora J.W."/>
        </authorList>
    </citation>
    <scope>NUCLEOTIDE SEQUENCE</scope>
    <source>
        <strain evidence="1">RSA 2281</strain>
    </source>
</reference>
<gene>
    <name evidence="1" type="ORF">BDA99DRAFT_555226</name>
</gene>
<comment type="caution">
    <text evidence="1">The sequence shown here is derived from an EMBL/GenBank/DDBJ whole genome shotgun (WGS) entry which is preliminary data.</text>
</comment>
<protein>
    <submittedName>
        <fullName evidence="1">Uncharacterized protein</fullName>
    </submittedName>
</protein>
<dbReference type="Proteomes" id="UP001209540">
    <property type="component" value="Unassembled WGS sequence"/>
</dbReference>
<reference evidence="1" key="2">
    <citation type="submission" date="2023-02" db="EMBL/GenBank/DDBJ databases">
        <authorList>
            <consortium name="DOE Joint Genome Institute"/>
            <person name="Mondo S.J."/>
            <person name="Chang Y."/>
            <person name="Wang Y."/>
            <person name="Ahrendt S."/>
            <person name="Andreopoulos W."/>
            <person name="Barry K."/>
            <person name="Beard J."/>
            <person name="Benny G.L."/>
            <person name="Blankenship S."/>
            <person name="Bonito G."/>
            <person name="Cuomo C."/>
            <person name="Desiro A."/>
            <person name="Gervers K.A."/>
            <person name="Hundley H."/>
            <person name="Kuo A."/>
            <person name="LaButti K."/>
            <person name="Lang B.F."/>
            <person name="Lipzen A."/>
            <person name="O'Donnell K."/>
            <person name="Pangilinan J."/>
            <person name="Reynolds N."/>
            <person name="Sandor L."/>
            <person name="Smith M.W."/>
            <person name="Tsang A."/>
            <person name="Grigoriev I.V."/>
            <person name="Stajich J.E."/>
            <person name="Spatafora J.W."/>
        </authorList>
    </citation>
    <scope>NUCLEOTIDE SEQUENCE</scope>
    <source>
        <strain evidence="1">RSA 2281</strain>
    </source>
</reference>
<proteinExistence type="predicted"/>
<dbReference type="AlphaFoldDB" id="A0AAD5K928"/>
<sequence length="531" mass="62122">MAATRPASFITDSPAEFLKCAANFLHNRIEDAIKVVPEIIEFKEQVDHLVRIIPKDLIEETMSIVLAIRCSQQESMYVPPSEMVGESGGRGGGPRRGPFRRAMSVLFFGYDANRGGEGRGDGDYTNNNQTEYVPLGHWTDPNGDVDLQDTKNAIVWKIIKQVDKANQRVNDFLKKEDQVRSLDSNIAWYLKDRPFYAKELREFCQRETNSLRLYLNDLVIHLQLGNMCRTQENRGNQLNSKLKDQMTEDTFRFWDVYFGNAVCVQWRTFRDAYELLYGKFVPSDMAFIKRILVSKAHALSPEELTVYGFIGVTRQYGFPFPKDIFSKTSTTLEPDEISEEKRMHLTKMTMDLVRDFSDEKMRNHLVTIYSWYSRCNRDGLTNEEKKKAMESRADEWALIMREKRAIDTERIELPLEDKHAQAERVDLARRAIYFFYEQFMVMWRVGGVTRDVLKDIDFPGKGRIRDFLKFVGPLDHANYYLLVKNMDRVPEERDYTPAIYKFMKEYLKILESQSKERKALEEANNADRPYR</sequence>
<dbReference type="EMBL" id="JAIXMP010000003">
    <property type="protein sequence ID" value="KAI9275432.1"/>
    <property type="molecule type" value="Genomic_DNA"/>
</dbReference>
<name>A0AAD5K928_9FUNG</name>
<evidence type="ECO:0000313" key="2">
    <source>
        <dbReference type="Proteomes" id="UP001209540"/>
    </source>
</evidence>
<evidence type="ECO:0000313" key="1">
    <source>
        <dbReference type="EMBL" id="KAI9275432.1"/>
    </source>
</evidence>